<sequence length="254" mass="26855">MSGDHAPHEPSVAPTEVWQALYPPGSFAAPDRRNHQETFPASLPDRRQIALPIRPLPEEPGFAVASLIVNQASFAVEDALMDMMAELVAEAGAEIVVAVPTLGLTLANGVARRLGHSRMAALGTTRKFWYDDALSQPSASISSRKAPKTLFLDPRLAPLLAGRRVAVVDDVISTGSSLLAVLRLLEKIDIEPVVVAAAMLQTDRWRSALSAGLPDFAGKIVGVFETPLLERTSAGGWRPVTPAGADGTAGVTSP</sequence>
<keyword evidence="3" id="KW-0808">Transferase</keyword>
<gene>
    <name evidence="3" type="ORF">E3C22_00985</name>
</gene>
<dbReference type="EMBL" id="SOZD01000001">
    <property type="protein sequence ID" value="TFF27088.1"/>
    <property type="molecule type" value="Genomic_DNA"/>
</dbReference>
<feature type="region of interest" description="Disordered" evidence="1">
    <location>
        <begin position="235"/>
        <end position="254"/>
    </location>
</feature>
<dbReference type="InterPro" id="IPR000836">
    <property type="entry name" value="PRTase_dom"/>
</dbReference>
<evidence type="ECO:0000313" key="4">
    <source>
        <dbReference type="Proteomes" id="UP000298179"/>
    </source>
</evidence>
<evidence type="ECO:0000256" key="1">
    <source>
        <dbReference type="SAM" id="MobiDB-lite"/>
    </source>
</evidence>
<dbReference type="AlphaFoldDB" id="A0A4Y8RT21"/>
<dbReference type="CDD" id="cd06223">
    <property type="entry name" value="PRTases_typeI"/>
    <property type="match status" value="1"/>
</dbReference>
<keyword evidence="4" id="KW-1185">Reference proteome</keyword>
<keyword evidence="3" id="KW-0328">Glycosyltransferase</keyword>
<organism evidence="3 4">
    <name type="scientific">Jiella endophytica</name>
    <dbReference type="NCBI Taxonomy" id="2558362"/>
    <lineage>
        <taxon>Bacteria</taxon>
        <taxon>Pseudomonadati</taxon>
        <taxon>Pseudomonadota</taxon>
        <taxon>Alphaproteobacteria</taxon>
        <taxon>Hyphomicrobiales</taxon>
        <taxon>Aurantimonadaceae</taxon>
        <taxon>Jiella</taxon>
    </lineage>
</organism>
<dbReference type="Proteomes" id="UP000298179">
    <property type="component" value="Unassembled WGS sequence"/>
</dbReference>
<dbReference type="Gene3D" id="3.40.50.2020">
    <property type="match status" value="1"/>
</dbReference>
<dbReference type="InterPro" id="IPR029057">
    <property type="entry name" value="PRTase-like"/>
</dbReference>
<accession>A0A4Y8RT21</accession>
<dbReference type="PANTHER" id="PTHR43218">
    <property type="entry name" value="PHOSPHORIBOSYLTRANSFERASE-RELATED"/>
    <property type="match status" value="1"/>
</dbReference>
<reference evidence="3 4" key="1">
    <citation type="submission" date="2019-03" db="EMBL/GenBank/DDBJ databases">
        <title>Jiella endophytica sp. nov., a novel endophytic bacterium isolated from root of Ficus microcarpa Linn. f.</title>
        <authorList>
            <person name="Tuo L."/>
        </authorList>
    </citation>
    <scope>NUCLEOTIDE SEQUENCE [LARGE SCALE GENOMIC DNA]</scope>
    <source>
        <strain evidence="3 4">CBS5Q-3</strain>
    </source>
</reference>
<dbReference type="RefSeq" id="WP_134759355.1">
    <property type="nucleotide sequence ID" value="NZ_SOZD01000001.1"/>
</dbReference>
<evidence type="ECO:0000259" key="2">
    <source>
        <dbReference type="Pfam" id="PF00156"/>
    </source>
</evidence>
<dbReference type="PANTHER" id="PTHR43218:SF1">
    <property type="entry name" value="PHOSPHORIBOSYLTRANSFERASE"/>
    <property type="match status" value="1"/>
</dbReference>
<proteinExistence type="predicted"/>
<dbReference type="GO" id="GO:0016757">
    <property type="term" value="F:glycosyltransferase activity"/>
    <property type="evidence" value="ECO:0007669"/>
    <property type="project" value="UniProtKB-KW"/>
</dbReference>
<protein>
    <submittedName>
        <fullName evidence="3">Phosphoribosyltransferase</fullName>
    </submittedName>
</protein>
<feature type="domain" description="Phosphoribosyltransferase" evidence="2">
    <location>
        <begin position="75"/>
        <end position="199"/>
    </location>
</feature>
<comment type="caution">
    <text evidence="3">The sequence shown here is derived from an EMBL/GenBank/DDBJ whole genome shotgun (WGS) entry which is preliminary data.</text>
</comment>
<name>A0A4Y8RT21_9HYPH</name>
<dbReference type="NCBIfam" id="NF004689">
    <property type="entry name" value="PRK06031.1"/>
    <property type="match status" value="1"/>
</dbReference>
<dbReference type="OrthoDB" id="7060065at2"/>
<dbReference type="Pfam" id="PF00156">
    <property type="entry name" value="Pribosyltran"/>
    <property type="match status" value="1"/>
</dbReference>
<dbReference type="SUPFAM" id="SSF53271">
    <property type="entry name" value="PRTase-like"/>
    <property type="match status" value="1"/>
</dbReference>
<evidence type="ECO:0000313" key="3">
    <source>
        <dbReference type="EMBL" id="TFF27088.1"/>
    </source>
</evidence>